<dbReference type="PANTHER" id="PTHR22663">
    <property type="entry name" value="RING FINGER PROTEIN NARYA-RELATED"/>
    <property type="match status" value="1"/>
</dbReference>
<dbReference type="GO" id="GO:0019789">
    <property type="term" value="F:SUMO transferase activity"/>
    <property type="evidence" value="ECO:0007669"/>
    <property type="project" value="InterPro"/>
</dbReference>
<feature type="compositionally biased region" description="Polar residues" evidence="2">
    <location>
        <begin position="461"/>
        <end position="473"/>
    </location>
</feature>
<dbReference type="HOGENOM" id="CLU_051887_0_0_1"/>
<name>A7A1R9_YEAS7</name>
<sequence length="482" mass="53878">MGGYLAIVFIPQTNTKSMREKKQKCLKQVRRLSLISPKKYIMPDSIFEQPFVYCGVCHRRTSHGDPLRLTSCAHILCSQHSPLTSKVCPICRSSDISIINLVESKQLPTDIRIFFEPLPPLLESLYNVSQFQLNGLSKQCQYYQNHCLKLREKCARQQQLLYQAKIELDSMAILKKRIQELESVLNHNNVSSMSVGVLPTRNSHQNHYQPPPTVDLTVDDNSLEEFEAKSFIKKLKKNSSLRNSSKNNNGTVTPSTSGRVNKNQPLFMETLNNPNRNSIPPPGMNPNANSNLPNISTIAESTNLNRFSFSPVRVAKGFDGKLPNLDILTNNGSVSSKNISRLSSASLQPSSPLSSSSNRLILPNSNLKELHHSNTPLTSTSTQFPSALEKLKITRKRNNTISGSNRITHNLSSHVRSSGLAFSSSSNSLQQSKLPKSNILKRSNSTQQLTNTHLKSDNHQPPRSSNTVLGSSKKNNKFRRIR</sequence>
<feature type="compositionally biased region" description="Low complexity" evidence="2">
    <location>
        <begin position="418"/>
        <end position="437"/>
    </location>
</feature>
<feature type="compositionally biased region" description="Polar residues" evidence="2">
    <location>
        <begin position="250"/>
        <end position="263"/>
    </location>
</feature>
<gene>
    <name evidence="3" type="primary">CST9</name>
    <name evidence="3" type="ORF">SCY_3947</name>
</gene>
<dbReference type="GO" id="GO:0016925">
    <property type="term" value="P:protein sumoylation"/>
    <property type="evidence" value="ECO:0007669"/>
    <property type="project" value="TreeGrafter"/>
</dbReference>
<feature type="region of interest" description="Disordered" evidence="2">
    <location>
        <begin position="239"/>
        <end position="263"/>
    </location>
</feature>
<dbReference type="GO" id="GO:0007129">
    <property type="term" value="P:homologous chromosome pairing at meiosis"/>
    <property type="evidence" value="ECO:0007669"/>
    <property type="project" value="TreeGrafter"/>
</dbReference>
<dbReference type="Proteomes" id="UP000007060">
    <property type="component" value="Unassembled WGS sequence"/>
</dbReference>
<dbReference type="AlphaFoldDB" id="A7A1R9"/>
<accession>A7A1R9</accession>
<keyword evidence="1" id="KW-0469">Meiosis</keyword>
<evidence type="ECO:0000256" key="1">
    <source>
        <dbReference type="ARBA" id="ARBA00023254"/>
    </source>
</evidence>
<comment type="caution">
    <text evidence="3">The sequence shown here is derived from an EMBL/GenBank/DDBJ whole genome shotgun (WGS) entry which is preliminary data.</text>
</comment>
<proteinExistence type="predicted"/>
<dbReference type="PANTHER" id="PTHR22663:SF17">
    <property type="entry name" value="RING FINGER PROTEIN NARYA-RELATED"/>
    <property type="match status" value="1"/>
</dbReference>
<dbReference type="GO" id="GO:0007131">
    <property type="term" value="P:reciprocal meiotic recombination"/>
    <property type="evidence" value="ECO:0007669"/>
    <property type="project" value="InterPro"/>
</dbReference>
<evidence type="ECO:0000256" key="2">
    <source>
        <dbReference type="SAM" id="MobiDB-lite"/>
    </source>
</evidence>
<dbReference type="SUPFAM" id="SSF57850">
    <property type="entry name" value="RING/U-box"/>
    <property type="match status" value="1"/>
</dbReference>
<protein>
    <submittedName>
        <fullName evidence="3">Chromosome stability-related protein</fullName>
    </submittedName>
</protein>
<dbReference type="GO" id="GO:0000795">
    <property type="term" value="C:synaptonemal complex"/>
    <property type="evidence" value="ECO:0007669"/>
    <property type="project" value="InterPro"/>
</dbReference>
<feature type="compositionally biased region" description="Low complexity" evidence="2">
    <location>
        <begin position="240"/>
        <end position="249"/>
    </location>
</feature>
<evidence type="ECO:0000313" key="3">
    <source>
        <dbReference type="EMBL" id="EDN59297.1"/>
    </source>
</evidence>
<feature type="region of interest" description="Disordered" evidence="2">
    <location>
        <begin position="418"/>
        <end position="482"/>
    </location>
</feature>
<organism evidence="3 4">
    <name type="scientific">Saccharomyces cerevisiae (strain YJM789)</name>
    <name type="common">Baker's yeast</name>
    <dbReference type="NCBI Taxonomy" id="307796"/>
    <lineage>
        <taxon>Eukaryota</taxon>
        <taxon>Fungi</taxon>
        <taxon>Dikarya</taxon>
        <taxon>Ascomycota</taxon>
        <taxon>Saccharomycotina</taxon>
        <taxon>Saccharomycetes</taxon>
        <taxon>Saccharomycetales</taxon>
        <taxon>Saccharomycetaceae</taxon>
        <taxon>Saccharomyces</taxon>
    </lineage>
</organism>
<reference evidence="3 4" key="1">
    <citation type="journal article" date="2007" name="Proc. Natl. Acad. Sci. U.S.A.">
        <title>Genome sequencing and comparative analysis of Saccharomyces cerevisiae strain YJM789.</title>
        <authorList>
            <person name="Wei W."/>
            <person name="McCusker J.H."/>
            <person name="Hyman R.W."/>
            <person name="Jones T."/>
            <person name="Ning Y."/>
            <person name="Cao Z."/>
            <person name="Gu Z."/>
            <person name="Bruno D."/>
            <person name="Miranda M."/>
            <person name="Nguyen M."/>
            <person name="Wilhelmy J."/>
            <person name="Komp C."/>
            <person name="Tamse R."/>
            <person name="Wang X."/>
            <person name="Jia P."/>
            <person name="Luedi P."/>
            <person name="Oefner P.J."/>
            <person name="David L."/>
            <person name="Dietrich F.S."/>
            <person name="Li Y."/>
            <person name="Davis R.W."/>
            <person name="Steinmetz L.M."/>
        </authorList>
    </citation>
    <scope>NUCLEOTIDE SEQUENCE [LARGE SCALE GENOMIC DNA]</scope>
    <source>
        <strain evidence="3 4">YJM789</strain>
    </source>
</reference>
<dbReference type="InterPro" id="IPR042123">
    <property type="entry name" value="Zip3/RNF212-like"/>
</dbReference>
<evidence type="ECO:0000313" key="4">
    <source>
        <dbReference type="Proteomes" id="UP000007060"/>
    </source>
</evidence>
<feature type="compositionally biased region" description="Polar residues" evidence="2">
    <location>
        <begin position="440"/>
        <end position="453"/>
    </location>
</feature>
<dbReference type="OrthoDB" id="2535391at2759"/>
<dbReference type="EMBL" id="AAFW02000171">
    <property type="protein sequence ID" value="EDN59297.1"/>
    <property type="molecule type" value="Genomic_DNA"/>
</dbReference>